<dbReference type="GeneID" id="63717582"/>
<keyword evidence="2" id="KW-0732">Signal</keyword>
<dbReference type="RefSeq" id="XP_040657278.1">
    <property type="nucleotide sequence ID" value="XM_040802245.1"/>
</dbReference>
<organism evidence="3 4">
    <name type="scientific">Drechmeria coniospora</name>
    <name type="common">Nematophagous fungus</name>
    <name type="synonym">Meria coniospora</name>
    <dbReference type="NCBI Taxonomy" id="98403"/>
    <lineage>
        <taxon>Eukaryota</taxon>
        <taxon>Fungi</taxon>
        <taxon>Dikarya</taxon>
        <taxon>Ascomycota</taxon>
        <taxon>Pezizomycotina</taxon>
        <taxon>Sordariomycetes</taxon>
        <taxon>Hypocreomycetidae</taxon>
        <taxon>Hypocreales</taxon>
        <taxon>Ophiocordycipitaceae</taxon>
        <taxon>Drechmeria</taxon>
    </lineage>
</organism>
<comment type="caution">
    <text evidence="3">The sequence shown here is derived from an EMBL/GenBank/DDBJ whole genome shotgun (WGS) entry which is preliminary data.</text>
</comment>
<feature type="region of interest" description="Disordered" evidence="1">
    <location>
        <begin position="394"/>
        <end position="432"/>
    </location>
</feature>
<reference evidence="3 4" key="1">
    <citation type="journal article" date="2016" name="Sci. Rep.">
        <title>Insights into Adaptations to a Near-Obligate Nematode Endoparasitic Lifestyle from the Finished Genome of Drechmeria coniospora.</title>
        <authorList>
            <person name="Zhang L."/>
            <person name="Zhou Z."/>
            <person name="Guo Q."/>
            <person name="Fokkens L."/>
            <person name="Miskei M."/>
            <person name="Pocsi I."/>
            <person name="Zhang W."/>
            <person name="Chen M."/>
            <person name="Wang L."/>
            <person name="Sun Y."/>
            <person name="Donzelli B.G."/>
            <person name="Gibson D.M."/>
            <person name="Nelson D.R."/>
            <person name="Luo J.G."/>
            <person name="Rep M."/>
            <person name="Liu H."/>
            <person name="Yang S."/>
            <person name="Wang J."/>
            <person name="Krasnoff S.B."/>
            <person name="Xu Y."/>
            <person name="Molnar I."/>
            <person name="Lin M."/>
        </authorList>
    </citation>
    <scope>NUCLEOTIDE SEQUENCE [LARGE SCALE GENOMIC DNA]</scope>
    <source>
        <strain evidence="3 4">ARSEF 6962</strain>
    </source>
</reference>
<dbReference type="InParanoid" id="A0A151GLF7"/>
<feature type="chain" id="PRO_5007580658" evidence="2">
    <location>
        <begin position="18"/>
        <end position="647"/>
    </location>
</feature>
<name>A0A151GLF7_DRECN</name>
<evidence type="ECO:0000313" key="4">
    <source>
        <dbReference type="Proteomes" id="UP000076580"/>
    </source>
</evidence>
<evidence type="ECO:0000256" key="2">
    <source>
        <dbReference type="SAM" id="SignalP"/>
    </source>
</evidence>
<protein>
    <submittedName>
        <fullName evidence="3">Uncharacterized protein</fullName>
    </submittedName>
</protein>
<feature type="compositionally biased region" description="Polar residues" evidence="1">
    <location>
        <begin position="415"/>
        <end position="428"/>
    </location>
</feature>
<evidence type="ECO:0000256" key="1">
    <source>
        <dbReference type="SAM" id="MobiDB-lite"/>
    </source>
</evidence>
<keyword evidence="4" id="KW-1185">Reference proteome</keyword>
<proteinExistence type="predicted"/>
<sequence>MRFWKLLLLSLLGLTLADPPQAPEDDLPHSRGRMLNPTEGGFYRWVVLDRNFAPGHRLVSSNAAFSYNNAVIHVTDRTFAVLHQQGIDHVVICDMVEVSEEIEEEFARNHVRLTRVRRFGDDPYQNWIVLFTLWNIVLEHADSTAVWAGIDSPLSWAGTIISALQILSMHSIGQLRLLSDEDYSRNNVNRMDMLHFLRTFLNFVAANVRVVGQDATSARQSPGPAGAVAEHDAGAVDPGPAAGHENGHDAEDSSSASAHEHDDGAEDSSSDSAHESCASLDLQSVTEDSGEATCSGHSPGLVRVIPDNDASAEDPSPAPVHDKADSAGGSHSTLRHKSGETSLEGEPARLTRASRELRASLNSTISVELSRNDVHAEVCARVNPEASQPIVVLLPGDRPAPSADGAGGSAAPGEQANTNPEPQQTSQQEHVEQGLQALDALDTTCIPAACAAILALAMGRGQGHSRRSLSQYAYSDSKNPFKPKESEMKQCESQMYFATKKKQPWCESLEEVEVGFEMSPELLAGTWDCLGIALNQTYGMFKQQIAYKPDAGSETWSTLNLEAWLGKGTTSISLKKIRMVDLTVRECGVNYPFAPHADIFKVKADLQYRSIIIQWRNQSLSPKRQNQETFIPTLLISLTFSVQWRFI</sequence>
<feature type="compositionally biased region" description="Low complexity" evidence="1">
    <location>
        <begin position="395"/>
        <end position="404"/>
    </location>
</feature>
<feature type="region of interest" description="Disordered" evidence="1">
    <location>
        <begin position="215"/>
        <end position="349"/>
    </location>
</feature>
<accession>A0A151GLF7</accession>
<dbReference type="EMBL" id="LAYC01000002">
    <property type="protein sequence ID" value="KYK57926.1"/>
    <property type="molecule type" value="Genomic_DNA"/>
</dbReference>
<dbReference type="Proteomes" id="UP000076580">
    <property type="component" value="Chromosome 02"/>
</dbReference>
<gene>
    <name evidence="3" type="ORF">DCS_04939</name>
</gene>
<dbReference type="AlphaFoldDB" id="A0A151GLF7"/>
<evidence type="ECO:0000313" key="3">
    <source>
        <dbReference type="EMBL" id="KYK57926.1"/>
    </source>
</evidence>
<feature type="signal peptide" evidence="2">
    <location>
        <begin position="1"/>
        <end position="17"/>
    </location>
</feature>